<dbReference type="PANTHER" id="PTHR33494">
    <property type="entry name" value="OS02G0793800 PROTEIN"/>
    <property type="match status" value="1"/>
</dbReference>
<evidence type="ECO:0000256" key="1">
    <source>
        <dbReference type="SAM" id="MobiDB-lite"/>
    </source>
</evidence>
<dbReference type="PANTHER" id="PTHR33494:SF5">
    <property type="entry name" value="F10A16.6 PROTEIN"/>
    <property type="match status" value="1"/>
</dbReference>
<accession>A0A835HRQ5</accession>
<evidence type="ECO:0000313" key="3">
    <source>
        <dbReference type="EMBL" id="KAF9604561.1"/>
    </source>
</evidence>
<dbReference type="Pfam" id="PF24818">
    <property type="entry name" value="PH_TRF2_HOY1"/>
    <property type="match status" value="1"/>
</dbReference>
<dbReference type="Proteomes" id="UP000631114">
    <property type="component" value="Unassembled WGS sequence"/>
</dbReference>
<evidence type="ECO:0000259" key="2">
    <source>
        <dbReference type="Pfam" id="PF24818"/>
    </source>
</evidence>
<comment type="caution">
    <text evidence="3">The sequence shown here is derived from an EMBL/GenBank/DDBJ whole genome shotgun (WGS) entry which is preliminary data.</text>
</comment>
<keyword evidence="4" id="KW-1185">Reference proteome</keyword>
<proteinExistence type="predicted"/>
<organism evidence="3 4">
    <name type="scientific">Coptis chinensis</name>
    <dbReference type="NCBI Taxonomy" id="261450"/>
    <lineage>
        <taxon>Eukaryota</taxon>
        <taxon>Viridiplantae</taxon>
        <taxon>Streptophyta</taxon>
        <taxon>Embryophyta</taxon>
        <taxon>Tracheophyta</taxon>
        <taxon>Spermatophyta</taxon>
        <taxon>Magnoliopsida</taxon>
        <taxon>Ranunculales</taxon>
        <taxon>Ranunculaceae</taxon>
        <taxon>Coptidoideae</taxon>
        <taxon>Coptis</taxon>
    </lineage>
</organism>
<dbReference type="OrthoDB" id="6159439at2759"/>
<dbReference type="EMBL" id="JADFTS010000005">
    <property type="protein sequence ID" value="KAF9604561.1"/>
    <property type="molecule type" value="Genomic_DNA"/>
</dbReference>
<protein>
    <recommendedName>
        <fullName evidence="2">TRF2/HOY1 PH-like domain-containing protein</fullName>
    </recommendedName>
</protein>
<evidence type="ECO:0000313" key="4">
    <source>
        <dbReference type="Proteomes" id="UP000631114"/>
    </source>
</evidence>
<feature type="domain" description="TRF2/HOY1 PH-like" evidence="2">
    <location>
        <begin position="136"/>
        <end position="254"/>
    </location>
</feature>
<reference evidence="3 4" key="1">
    <citation type="submission" date="2020-10" db="EMBL/GenBank/DDBJ databases">
        <title>The Coptis chinensis genome and diversification of protoberbering-type alkaloids.</title>
        <authorList>
            <person name="Wang B."/>
            <person name="Shu S."/>
            <person name="Song C."/>
            <person name="Liu Y."/>
        </authorList>
    </citation>
    <scope>NUCLEOTIDE SEQUENCE [LARGE SCALE GENOMIC DNA]</scope>
    <source>
        <strain evidence="3">HL-2020</strain>
        <tissue evidence="3">Leaf</tissue>
    </source>
</reference>
<name>A0A835HRQ5_9MAGN</name>
<feature type="compositionally biased region" description="Low complexity" evidence="1">
    <location>
        <begin position="495"/>
        <end position="513"/>
    </location>
</feature>
<feature type="region of interest" description="Disordered" evidence="1">
    <location>
        <begin position="486"/>
        <end position="513"/>
    </location>
</feature>
<dbReference type="AlphaFoldDB" id="A0A835HRQ5"/>
<dbReference type="InterPro" id="IPR057939">
    <property type="entry name" value="TRF2_HOY1_PH"/>
</dbReference>
<gene>
    <name evidence="3" type="ORF">IFM89_008005</name>
</gene>
<sequence>MIQEESYGGCIVWKNRDSDHGGFSTCHQDLQDSFIRMDNNNGMTKRDAFPFHGLVSDSKRVKRRGLHENHYHHQDGGLLSVSTESSPIGLKLTKTPSFIDLLEAALSLEETKTSFEKTSSEKRRKKDADEKYKAVNFNAKLLRIGSWERHAKRELDLVAKCYYQKRKLVWEMLDNGLKSKIEIQWSDITAIRAAFSKDNNDVLEIELKNVPLFMRETNPQPRKHTNWQASADFTGGQATRYRRHYLQFQEGTLQPHYEKILQCDKDLRKLSLQPFPVNRSHYFQLNMSGNQDYTIDFNRPQPELPSIIQFPQYAGIQGPAYVPFLQAQMFVPTPRPSVTYSDLASPLSVMEFPRMENHGGNQDIEHPRTLCMGATINSQNIYEAKSTNQVLQNHYSYPLRVGNGLERPPSSNTLLKEIHDHLLGDSMPSTFSDEQKVKARVNSMSNLRQFAQEQTHTCFDEQKLMTKVNSFCNLLQLSQEQAAINNNGTSDTEYSQSTNNTTSSWSSGESNGHGAVLSKETVNVLPVKEHIENRLLCHQRNSSFSELFLDQALEKWEKLADHGGSDKGMNM</sequence>